<dbReference type="AlphaFoldDB" id="A0A9E7ZKU5"/>
<dbReference type="PRINTS" id="PR00625">
    <property type="entry name" value="JDOMAIN"/>
</dbReference>
<organism evidence="2">
    <name type="scientific">Bosea sp. NBC_00436</name>
    <dbReference type="NCBI Taxonomy" id="2969620"/>
    <lineage>
        <taxon>Bacteria</taxon>
        <taxon>Pseudomonadati</taxon>
        <taxon>Pseudomonadota</taxon>
        <taxon>Alphaproteobacteria</taxon>
        <taxon>Hyphomicrobiales</taxon>
        <taxon>Boseaceae</taxon>
        <taxon>Bosea</taxon>
    </lineage>
</organism>
<reference evidence="2" key="1">
    <citation type="submission" date="2022-08" db="EMBL/GenBank/DDBJ databases">
        <title>Complete Genome Sequences of 2 Bosea sp. soil isolates.</title>
        <authorList>
            <person name="Alvarez Arevalo M."/>
            <person name="Sterndorff E.B."/>
            <person name="Faurdal D."/>
            <person name="Joergensen T.S."/>
            <person name="Weber T."/>
        </authorList>
    </citation>
    <scope>NUCLEOTIDE SEQUENCE</scope>
    <source>
        <strain evidence="2">NBC_00436</strain>
    </source>
</reference>
<name>A0A9E7ZKU5_9HYPH</name>
<proteinExistence type="predicted"/>
<dbReference type="SMART" id="SM00271">
    <property type="entry name" value="DnaJ"/>
    <property type="match status" value="1"/>
</dbReference>
<dbReference type="SUPFAM" id="SSF46565">
    <property type="entry name" value="Chaperone J-domain"/>
    <property type="match status" value="1"/>
</dbReference>
<dbReference type="CDD" id="cd06257">
    <property type="entry name" value="DnaJ"/>
    <property type="match status" value="1"/>
</dbReference>
<dbReference type="EMBL" id="CP102774">
    <property type="protein sequence ID" value="UZF85729.1"/>
    <property type="molecule type" value="Genomic_DNA"/>
</dbReference>
<dbReference type="InterPro" id="IPR001623">
    <property type="entry name" value="DnaJ_domain"/>
</dbReference>
<dbReference type="Pfam" id="PF00226">
    <property type="entry name" value="DnaJ"/>
    <property type="match status" value="1"/>
</dbReference>
<sequence>MNINSRLFDSIRIGASEAEAPLESDAPRCDHPGCARAGEFRAPKGRGREGQFFLFCMDHVKAYNATYNYFAGMDDDALAAYAKQEEIGHRPTWKLGVNSKAARMAQRGRKANGDAEAADMHDAFNLFGARNKQQAAQPESRVGIVARKALDTLGLDDTADSAAIKARYKELVKRFHPDANGGDRSREGTLQEILKAYQQLKSVGMV</sequence>
<evidence type="ECO:0000313" key="2">
    <source>
        <dbReference type="EMBL" id="UZF85729.1"/>
    </source>
</evidence>
<dbReference type="InterPro" id="IPR036869">
    <property type="entry name" value="J_dom_sf"/>
</dbReference>
<feature type="domain" description="J" evidence="1">
    <location>
        <begin position="148"/>
        <end position="205"/>
    </location>
</feature>
<protein>
    <submittedName>
        <fullName evidence="2">J domain-containing protein</fullName>
    </submittedName>
</protein>
<dbReference type="Gene3D" id="1.10.287.110">
    <property type="entry name" value="DnaJ domain"/>
    <property type="match status" value="1"/>
</dbReference>
<accession>A0A9E7ZKU5</accession>
<evidence type="ECO:0000259" key="1">
    <source>
        <dbReference type="PROSITE" id="PS50076"/>
    </source>
</evidence>
<gene>
    <name evidence="2" type="ORF">NWE54_18155</name>
</gene>
<dbReference type="PROSITE" id="PS50076">
    <property type="entry name" value="DNAJ_2"/>
    <property type="match status" value="1"/>
</dbReference>